<feature type="region of interest" description="Disordered" evidence="1">
    <location>
        <begin position="722"/>
        <end position="758"/>
    </location>
</feature>
<feature type="compositionally biased region" description="Polar residues" evidence="1">
    <location>
        <begin position="675"/>
        <end position="687"/>
    </location>
</feature>
<feature type="compositionally biased region" description="Pro residues" evidence="1">
    <location>
        <begin position="244"/>
        <end position="254"/>
    </location>
</feature>
<feature type="region of interest" description="Disordered" evidence="1">
    <location>
        <begin position="1"/>
        <end position="32"/>
    </location>
</feature>
<feature type="region of interest" description="Disordered" evidence="1">
    <location>
        <begin position="330"/>
        <end position="360"/>
    </location>
</feature>
<feature type="compositionally biased region" description="Low complexity" evidence="1">
    <location>
        <begin position="140"/>
        <end position="155"/>
    </location>
</feature>
<name>A0A286URV2_9AGAM</name>
<feature type="region of interest" description="Disordered" evidence="1">
    <location>
        <begin position="675"/>
        <end position="707"/>
    </location>
</feature>
<dbReference type="PANTHER" id="PTHR37327">
    <property type="entry name" value="CHROMOSOME 1, WHOLE GENOME SHOTGUN SEQUENCE"/>
    <property type="match status" value="1"/>
</dbReference>
<feature type="compositionally biased region" description="Basic and acidic residues" evidence="1">
    <location>
        <begin position="260"/>
        <end position="273"/>
    </location>
</feature>
<proteinExistence type="predicted"/>
<feature type="region of interest" description="Disordered" evidence="1">
    <location>
        <begin position="219"/>
        <end position="287"/>
    </location>
</feature>
<feature type="compositionally biased region" description="Pro residues" evidence="1">
    <location>
        <begin position="779"/>
        <end position="788"/>
    </location>
</feature>
<keyword evidence="3" id="KW-1185">Reference proteome</keyword>
<evidence type="ECO:0008006" key="4">
    <source>
        <dbReference type="Google" id="ProtNLM"/>
    </source>
</evidence>
<evidence type="ECO:0000313" key="3">
    <source>
        <dbReference type="Proteomes" id="UP000217199"/>
    </source>
</evidence>
<protein>
    <recommendedName>
        <fullName evidence="4">MIT domain-containing protein</fullName>
    </recommendedName>
</protein>
<gene>
    <name evidence="2" type="ORF">PNOK_0228500</name>
</gene>
<feature type="compositionally biased region" description="Pro residues" evidence="1">
    <location>
        <begin position="18"/>
        <end position="29"/>
    </location>
</feature>
<dbReference type="InParanoid" id="A0A286URV2"/>
<reference evidence="2 3" key="1">
    <citation type="journal article" date="2017" name="Mol. Ecol.">
        <title>Comparative and population genomic landscape of Phellinus noxius: A hypervariable fungus causing root rot in trees.</title>
        <authorList>
            <person name="Chung C.L."/>
            <person name="Lee T.J."/>
            <person name="Akiba M."/>
            <person name="Lee H.H."/>
            <person name="Kuo T.H."/>
            <person name="Liu D."/>
            <person name="Ke H.M."/>
            <person name="Yokoi T."/>
            <person name="Roa M.B."/>
            <person name="Lu M.J."/>
            <person name="Chang Y.Y."/>
            <person name="Ann P.J."/>
            <person name="Tsai J.N."/>
            <person name="Chen C.Y."/>
            <person name="Tzean S.S."/>
            <person name="Ota Y."/>
            <person name="Hattori T."/>
            <person name="Sahashi N."/>
            <person name="Liou R.F."/>
            <person name="Kikuchi T."/>
            <person name="Tsai I.J."/>
        </authorList>
    </citation>
    <scope>NUCLEOTIDE SEQUENCE [LARGE SCALE GENOMIC DNA]</scope>
    <source>
        <strain evidence="2 3">FFPRI411160</strain>
    </source>
</reference>
<feature type="region of interest" description="Disordered" evidence="1">
    <location>
        <begin position="376"/>
        <end position="631"/>
    </location>
</feature>
<feature type="compositionally biased region" description="Pro residues" evidence="1">
    <location>
        <begin position="165"/>
        <end position="176"/>
    </location>
</feature>
<dbReference type="EMBL" id="NBII01000002">
    <property type="protein sequence ID" value="PAV22328.1"/>
    <property type="molecule type" value="Genomic_DNA"/>
</dbReference>
<feature type="compositionally biased region" description="Polar residues" evidence="1">
    <location>
        <begin position="461"/>
        <end position="472"/>
    </location>
</feature>
<evidence type="ECO:0000313" key="2">
    <source>
        <dbReference type="EMBL" id="PAV22328.1"/>
    </source>
</evidence>
<feature type="compositionally biased region" description="Polar residues" evidence="1">
    <location>
        <begin position="613"/>
        <end position="631"/>
    </location>
</feature>
<feature type="compositionally biased region" description="Pro residues" evidence="1">
    <location>
        <begin position="484"/>
        <end position="497"/>
    </location>
</feature>
<feature type="compositionally biased region" description="Low complexity" evidence="1">
    <location>
        <begin position="579"/>
        <end position="599"/>
    </location>
</feature>
<dbReference type="OrthoDB" id="2245455at2759"/>
<dbReference type="STRING" id="2282107.A0A286URV2"/>
<accession>A0A286URV2</accession>
<sequence length="1027" mass="110917">MASNLSNQERVKARPPSALSPPRPAPPPDRPTDRRIFNASSCRQKEALHWTRRGDSTQLTVTQLVLTVLFSLAVCAAALCPSPDSVPYVLRNNSSRCPRSPALLRPSSSSLMDLDTRPVPVYHNSDWRDMGQRSSEAGPSSTRSGRSSVSSNSMSSRRRSSAAPPLGPPPDIPIPTLPALSEISPISGYSIAEDYTSSAREHDDGYHSSMLSEPPARFAASSISPHTPVSGNLSDSPPRSLLPRNPPPQSPPQVPSSEPNLDRLHLSPPDMREGGSNPHRPSPRRALSRALELAREAVRLDSTNEDPHGAIQAYARSVDLLNEVMKGVMRGEETTEHRGRNGRRRSIVAQEEEQRRLRSIHDTYRDRMNILSLIYSIPPGEQTSSPPSRPDSRSSEASRDSQPTIIDDSGRPHRVQAPALNGRSRTSSQQSDSASNSSSPPDMSILVSPQHSQHSQHDGIETTNSQPHNRTSIMKRMRSSSNLPPQPPCPSSSPPSTPSVADTRISQSPPRLSVPANAGTRSRGNSVSHRRGGSGSRLEALKEEVAQNSLKTQPEVQYEQETTIRKSSTPGDSPPLPDLPSSSDSDHSSSVTPRVPTSVDQSSIISNGIHPAATNSRIRGGSTVSDTTGTKGRQLLISESTTNGTIFQRREKNKSISSTILEGTTDGFEVVPSKRMTNSSLPSSTVPATIGRSRASSHPVRPSVPIQGLPLELGTRTAQIITSNTSVQPPRKTSVIRHSPQPLSLRTSQLPSAPPSSFASAALSLVPPPPVLPHLPTTPTSPLPPIPPSDSLRKPYHLMNLLGHTMSSKSGGYITRKLHVPYDVWSQGGAKLTNLPEKIHVLDVLCDALLAVQEASVEFAGPMGVASGMGLGVGSITRKDGEIWVQRLDSFLMVCDNVVSSFGKKLSVGEGFVVKKSSGVGSWGGKLTRQLDKLTNGKNLDSPAMYVQGLQKLFHLTQLLDEHTMAIDSQPMAPVYASLPPDIRSMLELKLKRSSEFFASVVLTFVIRDLSQLLDKYAKKGEKWLAE</sequence>
<feature type="compositionally biased region" description="Polar residues" evidence="1">
    <location>
        <begin position="221"/>
        <end position="235"/>
    </location>
</feature>
<comment type="caution">
    <text evidence="2">The sequence shown here is derived from an EMBL/GenBank/DDBJ whole genome shotgun (WGS) entry which is preliminary data.</text>
</comment>
<feature type="compositionally biased region" description="Polar residues" evidence="1">
    <location>
        <begin position="546"/>
        <end position="561"/>
    </location>
</feature>
<feature type="compositionally biased region" description="Low complexity" evidence="1">
    <location>
        <begin position="94"/>
        <end position="111"/>
    </location>
</feature>
<feature type="compositionally biased region" description="Low complexity" evidence="1">
    <location>
        <begin position="423"/>
        <end position="444"/>
    </location>
</feature>
<dbReference type="Proteomes" id="UP000217199">
    <property type="component" value="Unassembled WGS sequence"/>
</dbReference>
<dbReference type="PANTHER" id="PTHR37327:SF1">
    <property type="entry name" value="MICROTUBULE INTERACTING AND TRANSPORT DOMAIN-CONTAINING PROTEIN"/>
    <property type="match status" value="1"/>
</dbReference>
<dbReference type="AlphaFoldDB" id="A0A286URV2"/>
<feature type="region of interest" description="Disordered" evidence="1">
    <location>
        <begin position="92"/>
        <end position="179"/>
    </location>
</feature>
<organism evidence="2 3">
    <name type="scientific">Pyrrhoderma noxium</name>
    <dbReference type="NCBI Taxonomy" id="2282107"/>
    <lineage>
        <taxon>Eukaryota</taxon>
        <taxon>Fungi</taxon>
        <taxon>Dikarya</taxon>
        <taxon>Basidiomycota</taxon>
        <taxon>Agaricomycotina</taxon>
        <taxon>Agaricomycetes</taxon>
        <taxon>Hymenochaetales</taxon>
        <taxon>Hymenochaetaceae</taxon>
        <taxon>Pyrrhoderma</taxon>
    </lineage>
</organism>
<evidence type="ECO:0000256" key="1">
    <source>
        <dbReference type="SAM" id="MobiDB-lite"/>
    </source>
</evidence>
<feature type="compositionally biased region" description="Basic and acidic residues" evidence="1">
    <location>
        <begin position="390"/>
        <end position="399"/>
    </location>
</feature>
<feature type="compositionally biased region" description="Basic and acidic residues" evidence="1">
    <location>
        <begin position="330"/>
        <end position="339"/>
    </location>
</feature>
<feature type="region of interest" description="Disordered" evidence="1">
    <location>
        <begin position="770"/>
        <end position="790"/>
    </location>
</feature>